<evidence type="ECO:0000256" key="8">
    <source>
        <dbReference type="ARBA" id="ARBA00022692"/>
    </source>
</evidence>
<comment type="pathway">
    <text evidence="4">Protein modification; protein glycosylation.</text>
</comment>
<dbReference type="InterPro" id="IPR019734">
    <property type="entry name" value="TPR_rpt"/>
</dbReference>
<dbReference type="SMART" id="SM00028">
    <property type="entry name" value="TPR"/>
    <property type="match status" value="7"/>
</dbReference>
<protein>
    <recommendedName>
        <fullName evidence="6">dolichyl-phosphate-mannose--protein mannosyltransferase</fullName>
        <ecNumber evidence="6">2.4.1.109</ecNumber>
    </recommendedName>
</protein>
<evidence type="ECO:0000313" key="22">
    <source>
        <dbReference type="Proteomes" id="UP001152747"/>
    </source>
</evidence>
<evidence type="ECO:0000256" key="10">
    <source>
        <dbReference type="ARBA" id="ARBA00022803"/>
    </source>
</evidence>
<evidence type="ECO:0000256" key="7">
    <source>
        <dbReference type="ARBA" id="ARBA00022679"/>
    </source>
</evidence>
<evidence type="ECO:0000256" key="11">
    <source>
        <dbReference type="ARBA" id="ARBA00022824"/>
    </source>
</evidence>
<comment type="caution">
    <text evidence="21">The sequence shown here is derived from an EMBL/GenBank/DDBJ whole genome shotgun (WGS) entry which is preliminary data.</text>
</comment>
<evidence type="ECO:0000256" key="9">
    <source>
        <dbReference type="ARBA" id="ARBA00022737"/>
    </source>
</evidence>
<evidence type="ECO:0000256" key="15">
    <source>
        <dbReference type="ARBA" id="ARBA00045102"/>
    </source>
</evidence>
<evidence type="ECO:0000256" key="6">
    <source>
        <dbReference type="ARBA" id="ARBA00012839"/>
    </source>
</evidence>
<dbReference type="PANTHER" id="PTHR44216:SF3">
    <property type="entry name" value="PROTEIN O-MANNOSYL-TRANSFERASE TMTC2"/>
    <property type="match status" value="1"/>
</dbReference>
<organism evidence="21 22">
    <name type="scientific">Caenorhabditis angaria</name>
    <dbReference type="NCBI Taxonomy" id="860376"/>
    <lineage>
        <taxon>Eukaryota</taxon>
        <taxon>Metazoa</taxon>
        <taxon>Ecdysozoa</taxon>
        <taxon>Nematoda</taxon>
        <taxon>Chromadorea</taxon>
        <taxon>Rhabditida</taxon>
        <taxon>Rhabditina</taxon>
        <taxon>Rhabditomorpha</taxon>
        <taxon>Rhabditoidea</taxon>
        <taxon>Rhabditidae</taxon>
        <taxon>Peloderinae</taxon>
        <taxon>Caenorhabditis</taxon>
    </lineage>
</organism>
<evidence type="ECO:0000256" key="14">
    <source>
        <dbReference type="ARBA" id="ARBA00045085"/>
    </source>
</evidence>
<evidence type="ECO:0000256" key="3">
    <source>
        <dbReference type="ARBA" id="ARBA00004240"/>
    </source>
</evidence>
<keyword evidence="13 18" id="KW-0472">Membrane</keyword>
<evidence type="ECO:0000256" key="2">
    <source>
        <dbReference type="ARBA" id="ARBA00004141"/>
    </source>
</evidence>
<evidence type="ECO:0000259" key="20">
    <source>
        <dbReference type="Pfam" id="PF08409"/>
    </source>
</evidence>
<comment type="subcellular location">
    <subcellularLocation>
        <location evidence="3">Endoplasmic reticulum</location>
    </subcellularLocation>
    <subcellularLocation>
        <location evidence="2">Membrane</location>
        <topology evidence="2">Multi-pass membrane protein</topology>
    </subcellularLocation>
</comment>
<feature type="repeat" description="TPR" evidence="16">
    <location>
        <begin position="667"/>
        <end position="700"/>
    </location>
</feature>
<dbReference type="Proteomes" id="UP001152747">
    <property type="component" value="Unassembled WGS sequence"/>
</dbReference>
<feature type="repeat" description="TPR" evidence="16">
    <location>
        <begin position="565"/>
        <end position="598"/>
    </location>
</feature>
<feature type="transmembrane region" description="Helical" evidence="18">
    <location>
        <begin position="347"/>
        <end position="366"/>
    </location>
</feature>
<feature type="domain" description="DUF1736" evidence="20">
    <location>
        <begin position="214"/>
        <end position="283"/>
    </location>
</feature>
<dbReference type="SUPFAM" id="SSF48452">
    <property type="entry name" value="TPR-like"/>
    <property type="match status" value="2"/>
</dbReference>
<proteinExistence type="inferred from homology"/>
<evidence type="ECO:0000256" key="19">
    <source>
        <dbReference type="SAM" id="SignalP"/>
    </source>
</evidence>
<dbReference type="Pfam" id="PF13181">
    <property type="entry name" value="TPR_8"/>
    <property type="match status" value="3"/>
</dbReference>
<keyword evidence="12 18" id="KW-1133">Transmembrane helix</keyword>
<gene>
    <name evidence="21" type="ORF">CAMP_LOCUS13756</name>
</gene>
<keyword evidence="19" id="KW-0732">Signal</keyword>
<dbReference type="Gene3D" id="1.25.40.10">
    <property type="entry name" value="Tetratricopeptide repeat domain"/>
    <property type="match status" value="2"/>
</dbReference>
<feature type="signal peptide" evidence="19">
    <location>
        <begin position="1"/>
        <end position="22"/>
    </location>
</feature>
<feature type="transmembrane region" description="Helical" evidence="18">
    <location>
        <begin position="295"/>
        <end position="316"/>
    </location>
</feature>
<evidence type="ECO:0000256" key="1">
    <source>
        <dbReference type="ARBA" id="ARBA00003582"/>
    </source>
</evidence>
<keyword evidence="22" id="KW-1185">Reference proteome</keyword>
<comment type="catalytic activity">
    <reaction evidence="15">
        <text>a di-trans,poly-cis-dolichyl beta-D-mannosyl phosphate + L-seryl-[protein] = 3-O-(alpha-D-mannosyl)-L-seryl-[protein] + a di-trans,poly-cis-dolichyl phosphate + H(+)</text>
        <dbReference type="Rhea" id="RHEA:17377"/>
        <dbReference type="Rhea" id="RHEA-COMP:9863"/>
        <dbReference type="Rhea" id="RHEA-COMP:13546"/>
        <dbReference type="Rhea" id="RHEA-COMP:19498"/>
        <dbReference type="Rhea" id="RHEA-COMP:19501"/>
        <dbReference type="ChEBI" id="CHEBI:15378"/>
        <dbReference type="ChEBI" id="CHEBI:29999"/>
        <dbReference type="ChEBI" id="CHEBI:57683"/>
        <dbReference type="ChEBI" id="CHEBI:58211"/>
        <dbReference type="ChEBI" id="CHEBI:137321"/>
        <dbReference type="EC" id="2.4.1.109"/>
    </reaction>
</comment>
<dbReference type="Pfam" id="PF00515">
    <property type="entry name" value="TPR_1"/>
    <property type="match status" value="1"/>
</dbReference>
<feature type="repeat" description="TPR" evidence="16">
    <location>
        <begin position="599"/>
        <end position="632"/>
    </location>
</feature>
<evidence type="ECO:0000256" key="13">
    <source>
        <dbReference type="ARBA" id="ARBA00023136"/>
    </source>
</evidence>
<dbReference type="AlphaFoldDB" id="A0A9P1N612"/>
<keyword evidence="9" id="KW-0677">Repeat</keyword>
<evidence type="ECO:0000256" key="18">
    <source>
        <dbReference type="SAM" id="Phobius"/>
    </source>
</evidence>
<dbReference type="Pfam" id="PF13424">
    <property type="entry name" value="TPR_12"/>
    <property type="match status" value="1"/>
</dbReference>
<dbReference type="PANTHER" id="PTHR44216">
    <property type="entry name" value="PROTEIN O-MANNOSYL-TRANSFERASE TMTC2"/>
    <property type="match status" value="1"/>
</dbReference>
<feature type="transmembrane region" description="Helical" evidence="18">
    <location>
        <begin position="160"/>
        <end position="182"/>
    </location>
</feature>
<sequence>MLKQYFLIFALSFIFYSQNLFADFVYDDRPAILENDDVLSKTSWNEMLFENDFWGNPIKNPGSHKSWRPLTTATFRIQMKIHGKNPFWFHLFNILLHSLNSCLVAVLAKKLKLNDASTFCGLLFALHPINTEAVCSIVGRSDLLATFFVLLGLISEKDPLIFSILGLLSKETSIILLPLLISKQFLTNGKKEKTLQYLFYLSFLLYFRLSINNFESPKFSKSDNPIAYEPSIICRFLTFLYLPLFHFMLIVFPKTLCFDWQIQPIRSFSDFRIYASLSFYISILIIFKKLKSFRFLVILLCSPHIISSNIFSYVGFVAAERILYLPTVAFAIILAKFITAKGNSNRSWIIFVILSIYGSRTIYRVGEWRNETELFKSALLISPLRANANLGHIFAMKGNDIEARKHYLEALKLRPTMADVWYNLAILTSPSDRNSSIQYNHQAIKNRANFPAAHLNLGLLYSNPTTALKHLEICQNSKSETSKNYRNQQKIRAKCAYNSARINRKLQKFEKSIENLEKAMDLQQGIWELSPMIWNLLGDSWTEIGDYEKAEKYFELSMRIDPLRVNSLVNWAKIRIRQNRTNEANQLFGKALELEPNSSDVLFNIGWSSQKMGDFNRSISYYQKALKTNPNHFETLETYANLLQKLGNYSESEKYFAKIVEIHPDAASSWTNYGAILHLNRKYEKALKMYEKGLEIEPENRICQQNRRKLLRILK</sequence>
<feature type="repeat" description="TPR" evidence="16">
    <location>
        <begin position="531"/>
        <end position="564"/>
    </location>
</feature>
<dbReference type="EC" id="2.4.1.109" evidence="6"/>
<comment type="similarity">
    <text evidence="5">Belongs to the TMTC family.</text>
</comment>
<feature type="transmembrane region" description="Helical" evidence="18">
    <location>
        <begin position="87"/>
        <end position="108"/>
    </location>
</feature>
<dbReference type="Pfam" id="PF08409">
    <property type="entry name" value="TMTC_DUF1736"/>
    <property type="match status" value="1"/>
</dbReference>
<dbReference type="InterPro" id="IPR013618">
    <property type="entry name" value="TMTC_DUF1736"/>
</dbReference>
<feature type="transmembrane region" description="Helical" evidence="18">
    <location>
        <begin position="322"/>
        <end position="340"/>
    </location>
</feature>
<dbReference type="EMBL" id="CANHGI010000005">
    <property type="protein sequence ID" value="CAI5451119.1"/>
    <property type="molecule type" value="Genomic_DNA"/>
</dbReference>
<evidence type="ECO:0000313" key="21">
    <source>
        <dbReference type="EMBL" id="CAI5451119.1"/>
    </source>
</evidence>
<dbReference type="GO" id="GO:0005789">
    <property type="term" value="C:endoplasmic reticulum membrane"/>
    <property type="evidence" value="ECO:0007669"/>
    <property type="project" value="TreeGrafter"/>
</dbReference>
<dbReference type="PROSITE" id="PS50293">
    <property type="entry name" value="TPR_REGION"/>
    <property type="match status" value="2"/>
</dbReference>
<feature type="repeat" description="TPR" evidence="16">
    <location>
        <begin position="633"/>
        <end position="666"/>
    </location>
</feature>
<dbReference type="GO" id="GO:0004169">
    <property type="term" value="F:dolichyl-phosphate-mannose-protein mannosyltransferase activity"/>
    <property type="evidence" value="ECO:0007669"/>
    <property type="project" value="UniProtKB-EC"/>
</dbReference>
<keyword evidence="10 16" id="KW-0802">TPR repeat</keyword>
<keyword evidence="11" id="KW-0256">Endoplasmic reticulum</keyword>
<comment type="catalytic activity">
    <reaction evidence="14">
        <text>a di-trans,poly-cis-dolichyl beta-D-mannosyl phosphate + L-threonyl-[protein] = 3-O-(alpha-D-mannosyl)-L-threonyl-[protein] + a di-trans,poly-cis-dolichyl phosphate + H(+)</text>
        <dbReference type="Rhea" id="RHEA:53396"/>
        <dbReference type="Rhea" id="RHEA-COMP:11060"/>
        <dbReference type="Rhea" id="RHEA-COMP:13547"/>
        <dbReference type="Rhea" id="RHEA-COMP:19498"/>
        <dbReference type="Rhea" id="RHEA-COMP:19501"/>
        <dbReference type="ChEBI" id="CHEBI:15378"/>
        <dbReference type="ChEBI" id="CHEBI:30013"/>
        <dbReference type="ChEBI" id="CHEBI:57683"/>
        <dbReference type="ChEBI" id="CHEBI:58211"/>
        <dbReference type="ChEBI" id="CHEBI:137323"/>
        <dbReference type="EC" id="2.4.1.109"/>
    </reaction>
</comment>
<feature type="transmembrane region" description="Helical" evidence="18">
    <location>
        <begin position="232"/>
        <end position="251"/>
    </location>
</feature>
<dbReference type="OrthoDB" id="1658288at2759"/>
<comment type="function">
    <text evidence="1">Transfers mannosyl residues to the hydroxyl group of serine or threonine residues.</text>
</comment>
<name>A0A9P1N612_9PELO</name>
<evidence type="ECO:0000256" key="17">
    <source>
        <dbReference type="SAM" id="Coils"/>
    </source>
</evidence>
<keyword evidence="8 18" id="KW-0812">Transmembrane</keyword>
<keyword evidence="7" id="KW-0808">Transferase</keyword>
<evidence type="ECO:0000256" key="5">
    <source>
        <dbReference type="ARBA" id="ARBA00007882"/>
    </source>
</evidence>
<dbReference type="InterPro" id="IPR011990">
    <property type="entry name" value="TPR-like_helical_dom_sf"/>
</dbReference>
<feature type="chain" id="PRO_5040111798" description="dolichyl-phosphate-mannose--protein mannosyltransferase" evidence="19">
    <location>
        <begin position="23"/>
        <end position="715"/>
    </location>
</feature>
<dbReference type="PROSITE" id="PS50005">
    <property type="entry name" value="TPR"/>
    <property type="match status" value="6"/>
</dbReference>
<dbReference type="InterPro" id="IPR052384">
    <property type="entry name" value="TMTC_O-mannosyltransferase"/>
</dbReference>
<feature type="coiled-coil region" evidence="17">
    <location>
        <begin position="499"/>
        <end position="526"/>
    </location>
</feature>
<accession>A0A9P1N612</accession>
<feature type="transmembrane region" description="Helical" evidence="18">
    <location>
        <begin position="194"/>
        <end position="211"/>
    </location>
</feature>
<evidence type="ECO:0000256" key="12">
    <source>
        <dbReference type="ARBA" id="ARBA00022989"/>
    </source>
</evidence>
<evidence type="ECO:0000256" key="4">
    <source>
        <dbReference type="ARBA" id="ARBA00004922"/>
    </source>
</evidence>
<keyword evidence="17" id="KW-0175">Coiled coil</keyword>
<reference evidence="21" key="1">
    <citation type="submission" date="2022-11" db="EMBL/GenBank/DDBJ databases">
        <authorList>
            <person name="Kikuchi T."/>
        </authorList>
    </citation>
    <scope>NUCLEOTIDE SEQUENCE</scope>
    <source>
        <strain evidence="21">PS1010</strain>
    </source>
</reference>
<evidence type="ECO:0000256" key="16">
    <source>
        <dbReference type="PROSITE-ProRule" id="PRU00339"/>
    </source>
</evidence>
<feature type="repeat" description="TPR" evidence="16">
    <location>
        <begin position="384"/>
        <end position="417"/>
    </location>
</feature>